<feature type="domain" description="Flagellar hook-length control protein-like C-terminal" evidence="2">
    <location>
        <begin position="291"/>
        <end position="365"/>
    </location>
</feature>
<dbReference type="Pfam" id="PF02120">
    <property type="entry name" value="Flg_hook"/>
    <property type="match status" value="1"/>
</dbReference>
<sequence length="426" mass="42851">MTEPVRPNALAAIGLSRDNPRNAEGGTALAGLFRKELGGDVPPRQGEPAALPGDAAQPRAHLKLSDLFEKLKLPEDAGPGQATKGELPPSSAEPGELGDTEDQEPGIHMADAAAAAVTAANAPAVGPAAGQSHPPDADMETGDAGEMRQPADRTSQAAGKAGEQAAKAIGGPFEFRDAPLPPLGRSGDAENIQRPGAAANGEKVAAVAAKPGAAGDMAEDRSDQRQQGGNGDNAKTFRVVSVQSAPAPAAMTVSAGPTGAALVGSLNTDPGFAAAAAEAARIAASGGERPTGPLHTLKIQLHPAELGAVTAKLSLSGEQLMVEIQVDNADARQRLNADGDSMLRALRAMGYEVDRIQISQNAGNTSPAAGNQPGGRETSLQQSTGGDRQSGSGANGEGGSNRGQEAARGRDGEMRNDDPSGGGLYI</sequence>
<feature type="compositionally biased region" description="Basic and acidic residues" evidence="1">
    <location>
        <begin position="405"/>
        <end position="418"/>
    </location>
</feature>
<feature type="region of interest" description="Disordered" evidence="1">
    <location>
        <begin position="1"/>
        <end position="235"/>
    </location>
</feature>
<dbReference type="Proteomes" id="UP001342418">
    <property type="component" value="Chromosome"/>
</dbReference>
<dbReference type="RefSeq" id="WP_338529223.1">
    <property type="nucleotide sequence ID" value="NZ_CP030941.1"/>
</dbReference>
<dbReference type="InterPro" id="IPR038610">
    <property type="entry name" value="FliK-like_C_sf"/>
</dbReference>
<dbReference type="InterPro" id="IPR021136">
    <property type="entry name" value="Flagellar_hook_control-like_C"/>
</dbReference>
<gene>
    <name evidence="3" type="ORF">NTH_01269</name>
</gene>
<evidence type="ECO:0000313" key="4">
    <source>
        <dbReference type="Proteomes" id="UP001342418"/>
    </source>
</evidence>
<organism evidence="3 4">
    <name type="scientific">Nitratireductor thuwali</name>
    <dbReference type="NCBI Taxonomy" id="2267699"/>
    <lineage>
        <taxon>Bacteria</taxon>
        <taxon>Pseudomonadati</taxon>
        <taxon>Pseudomonadota</taxon>
        <taxon>Alphaproteobacteria</taxon>
        <taxon>Hyphomicrobiales</taxon>
        <taxon>Phyllobacteriaceae</taxon>
        <taxon>Nitratireductor</taxon>
    </lineage>
</organism>
<evidence type="ECO:0000256" key="1">
    <source>
        <dbReference type="SAM" id="MobiDB-lite"/>
    </source>
</evidence>
<feature type="compositionally biased region" description="Polar residues" evidence="1">
    <location>
        <begin position="378"/>
        <end position="387"/>
    </location>
</feature>
<proteinExistence type="predicted"/>
<name>A0ABY5MGA8_9HYPH</name>
<protein>
    <recommendedName>
        <fullName evidence="2">Flagellar hook-length control protein-like C-terminal domain-containing protein</fullName>
    </recommendedName>
</protein>
<keyword evidence="4" id="KW-1185">Reference proteome</keyword>
<feature type="compositionally biased region" description="Low complexity" evidence="1">
    <location>
        <begin position="196"/>
        <end position="215"/>
    </location>
</feature>
<feature type="compositionally biased region" description="Basic and acidic residues" evidence="1">
    <location>
        <begin position="63"/>
        <end position="75"/>
    </location>
</feature>
<evidence type="ECO:0000313" key="3">
    <source>
        <dbReference type="EMBL" id="UUP16822.1"/>
    </source>
</evidence>
<evidence type="ECO:0000259" key="2">
    <source>
        <dbReference type="Pfam" id="PF02120"/>
    </source>
</evidence>
<accession>A0ABY5MGA8</accession>
<feature type="compositionally biased region" description="Low complexity" evidence="1">
    <location>
        <begin position="156"/>
        <end position="171"/>
    </location>
</feature>
<dbReference type="CDD" id="cd17470">
    <property type="entry name" value="T3SS_Flik_C"/>
    <property type="match status" value="1"/>
</dbReference>
<feature type="compositionally biased region" description="Polar residues" evidence="1">
    <location>
        <begin position="360"/>
        <end position="369"/>
    </location>
</feature>
<reference evidence="3 4" key="1">
    <citation type="submission" date="2018-07" db="EMBL/GenBank/DDBJ databases">
        <title>Genome sequence of Nitratireductor thuwali#1536.</title>
        <authorList>
            <person name="Michoud G."/>
            <person name="Merlino G."/>
            <person name="Sefrji F.O."/>
            <person name="Daffonchio D."/>
        </authorList>
    </citation>
    <scope>NUCLEOTIDE SEQUENCE [LARGE SCALE GENOMIC DNA]</scope>
    <source>
        <strain evidence="4">Nit1536</strain>
    </source>
</reference>
<dbReference type="EMBL" id="CP030941">
    <property type="protein sequence ID" value="UUP16822.1"/>
    <property type="molecule type" value="Genomic_DNA"/>
</dbReference>
<dbReference type="Gene3D" id="3.30.750.140">
    <property type="match status" value="1"/>
</dbReference>
<feature type="region of interest" description="Disordered" evidence="1">
    <location>
        <begin position="360"/>
        <end position="426"/>
    </location>
</feature>
<feature type="compositionally biased region" description="Low complexity" evidence="1">
    <location>
        <begin position="110"/>
        <end position="130"/>
    </location>
</feature>